<feature type="chain" id="PRO_5046979393" description="DUF1176 domain-containing protein" evidence="1">
    <location>
        <begin position="20"/>
        <end position="157"/>
    </location>
</feature>
<accession>A0ABT2K5D4</accession>
<evidence type="ECO:0008006" key="4">
    <source>
        <dbReference type="Google" id="ProtNLM"/>
    </source>
</evidence>
<dbReference type="EMBL" id="JANAVZ010000001">
    <property type="protein sequence ID" value="MCT4331758.1"/>
    <property type="molecule type" value="Genomic_DNA"/>
</dbReference>
<dbReference type="Proteomes" id="UP001320702">
    <property type="component" value="Unassembled WGS sequence"/>
</dbReference>
<protein>
    <recommendedName>
        <fullName evidence="4">DUF1176 domain-containing protein</fullName>
    </recommendedName>
</protein>
<evidence type="ECO:0000313" key="2">
    <source>
        <dbReference type="EMBL" id="MCT4331758.1"/>
    </source>
</evidence>
<feature type="signal peptide" evidence="1">
    <location>
        <begin position="1"/>
        <end position="19"/>
    </location>
</feature>
<gene>
    <name evidence="2" type="ORF">MU516_02610</name>
</gene>
<comment type="caution">
    <text evidence="2">The sequence shown here is derived from an EMBL/GenBank/DDBJ whole genome shotgun (WGS) entry which is preliminary data.</text>
</comment>
<reference evidence="2 3" key="1">
    <citation type="submission" date="2022-04" db="EMBL/GenBank/DDBJ databases">
        <title>Paracoccus sp. YLB-12 draft genome sequence.</title>
        <authorList>
            <person name="Yu L."/>
        </authorList>
    </citation>
    <scope>NUCLEOTIDE SEQUENCE [LARGE SCALE GENOMIC DNA]</scope>
    <source>
        <strain evidence="2 3">YLB-12</strain>
    </source>
</reference>
<dbReference type="RefSeq" id="WP_260275625.1">
    <property type="nucleotide sequence ID" value="NZ_JANAVZ010000001.1"/>
</dbReference>
<organism evidence="2 3">
    <name type="scientific">Paracoccus maritimus</name>
    <dbReference type="NCBI Taxonomy" id="2933292"/>
    <lineage>
        <taxon>Bacteria</taxon>
        <taxon>Pseudomonadati</taxon>
        <taxon>Pseudomonadota</taxon>
        <taxon>Alphaproteobacteria</taxon>
        <taxon>Rhodobacterales</taxon>
        <taxon>Paracoccaceae</taxon>
        <taxon>Paracoccus</taxon>
    </lineage>
</organism>
<proteinExistence type="predicted"/>
<keyword evidence="1" id="KW-0732">Signal</keyword>
<evidence type="ECO:0000313" key="3">
    <source>
        <dbReference type="Proteomes" id="UP001320702"/>
    </source>
</evidence>
<sequence length="157" mass="16841">MMRLLVLGIGLAAAAPAIAAPATDPFIDDRSSAERVVTSLYNAIDRQEYLRGWSYFSESTAPAYEEFRDGYANTEAVELRIGEATSEGAAGSIHSSVPVALRATTTDGTTTVYQGCYRLTQVQPAIQDAPPYRPIQIDSGALTPTDQPFDTAMGQCE</sequence>
<name>A0ABT2K5D4_9RHOB</name>
<evidence type="ECO:0000256" key="1">
    <source>
        <dbReference type="SAM" id="SignalP"/>
    </source>
</evidence>
<keyword evidence="3" id="KW-1185">Reference proteome</keyword>